<dbReference type="PANTHER" id="PTHR36927:SF4">
    <property type="entry name" value="BLR5718 PROTEIN"/>
    <property type="match status" value="1"/>
</dbReference>
<feature type="domain" description="Acyltransferase 3" evidence="2">
    <location>
        <begin position="17"/>
        <end position="367"/>
    </location>
</feature>
<feature type="transmembrane region" description="Helical" evidence="1">
    <location>
        <begin position="248"/>
        <end position="268"/>
    </location>
</feature>
<keyword evidence="1" id="KW-1133">Transmembrane helix</keyword>
<keyword evidence="3" id="KW-0012">Acyltransferase</keyword>
<comment type="caution">
    <text evidence="3">The sequence shown here is derived from an EMBL/GenBank/DDBJ whole genome shotgun (WGS) entry which is preliminary data.</text>
</comment>
<feature type="transmembrane region" description="Helical" evidence="1">
    <location>
        <begin position="152"/>
        <end position="170"/>
    </location>
</feature>
<keyword evidence="1" id="KW-0472">Membrane</keyword>
<keyword evidence="3" id="KW-0808">Transferase</keyword>
<evidence type="ECO:0000259" key="2">
    <source>
        <dbReference type="Pfam" id="PF01757"/>
    </source>
</evidence>
<dbReference type="InterPro" id="IPR050623">
    <property type="entry name" value="Glucan_succinyl_AcylTrfase"/>
</dbReference>
<dbReference type="InterPro" id="IPR002656">
    <property type="entry name" value="Acyl_transf_3_dom"/>
</dbReference>
<dbReference type="PANTHER" id="PTHR36927">
    <property type="entry name" value="BLR4337 PROTEIN"/>
    <property type="match status" value="1"/>
</dbReference>
<gene>
    <name evidence="3" type="ORF">ACFPGP_09135</name>
</gene>
<reference evidence="4" key="1">
    <citation type="journal article" date="2019" name="Int. J. Syst. Evol. Microbiol.">
        <title>The Global Catalogue of Microorganisms (GCM) 10K type strain sequencing project: providing services to taxonomists for standard genome sequencing and annotation.</title>
        <authorList>
            <consortium name="The Broad Institute Genomics Platform"/>
            <consortium name="The Broad Institute Genome Sequencing Center for Infectious Disease"/>
            <person name="Wu L."/>
            <person name="Ma J."/>
        </authorList>
    </citation>
    <scope>NUCLEOTIDE SEQUENCE [LARGE SCALE GENOMIC DNA]</scope>
    <source>
        <strain evidence="4">DFY41</strain>
    </source>
</reference>
<keyword evidence="1" id="KW-0812">Transmembrane</keyword>
<dbReference type="EMBL" id="JBHSKD010000008">
    <property type="protein sequence ID" value="MFC5176834.1"/>
    <property type="molecule type" value="Genomic_DNA"/>
</dbReference>
<keyword evidence="4" id="KW-1185">Reference proteome</keyword>
<feature type="transmembrane region" description="Helical" evidence="1">
    <location>
        <begin position="182"/>
        <end position="203"/>
    </location>
</feature>
<evidence type="ECO:0000313" key="4">
    <source>
        <dbReference type="Proteomes" id="UP001596087"/>
    </source>
</evidence>
<feature type="transmembrane region" description="Helical" evidence="1">
    <location>
        <begin position="320"/>
        <end position="341"/>
    </location>
</feature>
<dbReference type="Proteomes" id="UP001596087">
    <property type="component" value="Unassembled WGS sequence"/>
</dbReference>
<feature type="transmembrane region" description="Helical" evidence="1">
    <location>
        <begin position="280"/>
        <end position="299"/>
    </location>
</feature>
<feature type="transmembrane region" description="Helical" evidence="1">
    <location>
        <begin position="98"/>
        <end position="120"/>
    </location>
</feature>
<sequence>MAPDTTAVQPRARLVHLDRLKIVLTAGVIAAHAAMSYGAAGTWLYEENSLSDALALVLSVLVGGGVMFVLGLFFLMSGMLTTGPLQRRGPRQFLVSRLVRLGVPVLAYALVVWPVLQWLVERVRSGSTSSLVDFYRSEFSATSWTSRGTGPLWFVAILLVVTVAWCLWRWRFPASPSTTPAGTTAALAAVAVAVGTFVVRTRFPIDSEQFLDLHVWIWPQSLGLFVLGAVGAERGWISPVPRTVLRGCRWAVLGAVLLLALLVALSQGPDAFRGGWHWEAAGMAVCEGAISVSVSLLVLDWARRHVVARGRFERSLAESAYGAFVAQGPVLVLSALLLTSLDLAGDVKFAVLAVLGVAGSFACGWVVLVLVRALTGSGADGGCPGRHTLRAS</sequence>
<feature type="transmembrane region" description="Helical" evidence="1">
    <location>
        <begin position="347"/>
        <end position="371"/>
    </location>
</feature>
<dbReference type="Pfam" id="PF01757">
    <property type="entry name" value="Acyl_transf_3"/>
    <property type="match status" value="1"/>
</dbReference>
<evidence type="ECO:0000256" key="1">
    <source>
        <dbReference type="SAM" id="Phobius"/>
    </source>
</evidence>
<organism evidence="3 4">
    <name type="scientific">Nocardioides taihuensis</name>
    <dbReference type="NCBI Taxonomy" id="1835606"/>
    <lineage>
        <taxon>Bacteria</taxon>
        <taxon>Bacillati</taxon>
        <taxon>Actinomycetota</taxon>
        <taxon>Actinomycetes</taxon>
        <taxon>Propionibacteriales</taxon>
        <taxon>Nocardioidaceae</taxon>
        <taxon>Nocardioides</taxon>
    </lineage>
</organism>
<dbReference type="EC" id="2.3.1.-" evidence="3"/>
<proteinExistence type="predicted"/>
<accession>A0ABW0BHN9</accession>
<dbReference type="RefSeq" id="WP_378589415.1">
    <property type="nucleotide sequence ID" value="NZ_JBHSKD010000008.1"/>
</dbReference>
<feature type="transmembrane region" description="Helical" evidence="1">
    <location>
        <begin position="20"/>
        <end position="41"/>
    </location>
</feature>
<feature type="transmembrane region" description="Helical" evidence="1">
    <location>
        <begin position="53"/>
        <end position="77"/>
    </location>
</feature>
<name>A0ABW0BHN9_9ACTN</name>
<dbReference type="GO" id="GO:0016746">
    <property type="term" value="F:acyltransferase activity"/>
    <property type="evidence" value="ECO:0007669"/>
    <property type="project" value="UniProtKB-KW"/>
</dbReference>
<protein>
    <submittedName>
        <fullName evidence="3">Acyltransferase</fullName>
        <ecNumber evidence="3">2.3.1.-</ecNumber>
    </submittedName>
</protein>
<evidence type="ECO:0000313" key="3">
    <source>
        <dbReference type="EMBL" id="MFC5176834.1"/>
    </source>
</evidence>
<feature type="transmembrane region" description="Helical" evidence="1">
    <location>
        <begin position="215"/>
        <end position="236"/>
    </location>
</feature>